<dbReference type="GO" id="GO:0032259">
    <property type="term" value="P:methylation"/>
    <property type="evidence" value="ECO:0007669"/>
    <property type="project" value="UniProtKB-KW"/>
</dbReference>
<dbReference type="PANTHER" id="PTHR43861">
    <property type="entry name" value="TRANS-ACONITATE 2-METHYLTRANSFERASE-RELATED"/>
    <property type="match status" value="1"/>
</dbReference>
<accession>A0ABQ4B8Z7</accession>
<dbReference type="Gene3D" id="3.40.50.150">
    <property type="entry name" value="Vaccinia Virus protein VP39"/>
    <property type="match status" value="1"/>
</dbReference>
<evidence type="ECO:0000313" key="5">
    <source>
        <dbReference type="Proteomes" id="UP000624709"/>
    </source>
</evidence>
<evidence type="ECO:0000259" key="3">
    <source>
        <dbReference type="Pfam" id="PF13649"/>
    </source>
</evidence>
<dbReference type="InterPro" id="IPR041698">
    <property type="entry name" value="Methyltransf_25"/>
</dbReference>
<sequence length="274" mass="29818">MAHEHGHHHKHGQPSGDLAEILDLDAEVLRDYYAEVIGWAGSLVGDRPRIVDLGAGTGVGTIALARHLPTAEVTAVDMDEEMLAGLRHRAGAAGVGDRVRTVRADLDGDWPALGPADLVWASASMHHLADPARTLARVHDVVRPGGAFMISELDAFPRFLTDPAGVALEQRAHDELALMRREHGMHMGEDWGALLKTAGFALEGERRFDIELRPPLPASALRYAQATLQRTVPRMVGRLSADEVAGLTAYAENLADRDDLVVRSTRMVWIGRRP</sequence>
<evidence type="ECO:0000256" key="1">
    <source>
        <dbReference type="ARBA" id="ARBA00022603"/>
    </source>
</evidence>
<dbReference type="InterPro" id="IPR029063">
    <property type="entry name" value="SAM-dependent_MTases_sf"/>
</dbReference>
<keyword evidence="2" id="KW-0808">Transferase</keyword>
<dbReference type="Proteomes" id="UP000624709">
    <property type="component" value="Unassembled WGS sequence"/>
</dbReference>
<dbReference type="EMBL" id="BOMS01000044">
    <property type="protein sequence ID" value="GIE67080.1"/>
    <property type="molecule type" value="Genomic_DNA"/>
</dbReference>
<keyword evidence="1 4" id="KW-0489">Methyltransferase</keyword>
<protein>
    <submittedName>
        <fullName evidence="4">SAM-dependent methyltransferase</fullName>
    </submittedName>
</protein>
<evidence type="ECO:0000313" key="4">
    <source>
        <dbReference type="EMBL" id="GIE67080.1"/>
    </source>
</evidence>
<keyword evidence="5" id="KW-1185">Reference proteome</keyword>
<dbReference type="SUPFAM" id="SSF53335">
    <property type="entry name" value="S-adenosyl-L-methionine-dependent methyltransferases"/>
    <property type="match status" value="1"/>
</dbReference>
<comment type="caution">
    <text evidence="4">The sequence shown here is derived from an EMBL/GenBank/DDBJ whole genome shotgun (WGS) entry which is preliminary data.</text>
</comment>
<proteinExistence type="predicted"/>
<dbReference type="RefSeq" id="WP_203825618.1">
    <property type="nucleotide sequence ID" value="NZ_BAAATY010000037.1"/>
</dbReference>
<name>A0ABQ4B8Z7_9ACTN</name>
<dbReference type="PANTHER" id="PTHR43861:SF1">
    <property type="entry name" value="TRANS-ACONITATE 2-METHYLTRANSFERASE"/>
    <property type="match status" value="1"/>
</dbReference>
<gene>
    <name evidence="4" type="ORF">Apa02nite_031880</name>
</gene>
<feature type="domain" description="Methyltransferase" evidence="3">
    <location>
        <begin position="50"/>
        <end position="146"/>
    </location>
</feature>
<reference evidence="4 5" key="1">
    <citation type="submission" date="2021-01" db="EMBL/GenBank/DDBJ databases">
        <title>Whole genome shotgun sequence of Actinoplanes palleronii NBRC 14916.</title>
        <authorList>
            <person name="Komaki H."/>
            <person name="Tamura T."/>
        </authorList>
    </citation>
    <scope>NUCLEOTIDE SEQUENCE [LARGE SCALE GENOMIC DNA]</scope>
    <source>
        <strain evidence="4 5">NBRC 14916</strain>
    </source>
</reference>
<evidence type="ECO:0000256" key="2">
    <source>
        <dbReference type="ARBA" id="ARBA00022679"/>
    </source>
</evidence>
<dbReference type="Pfam" id="PF13649">
    <property type="entry name" value="Methyltransf_25"/>
    <property type="match status" value="1"/>
</dbReference>
<dbReference type="GO" id="GO:0008168">
    <property type="term" value="F:methyltransferase activity"/>
    <property type="evidence" value="ECO:0007669"/>
    <property type="project" value="UniProtKB-KW"/>
</dbReference>
<dbReference type="CDD" id="cd02440">
    <property type="entry name" value="AdoMet_MTases"/>
    <property type="match status" value="1"/>
</dbReference>
<organism evidence="4 5">
    <name type="scientific">Actinoplanes palleronii</name>
    <dbReference type="NCBI Taxonomy" id="113570"/>
    <lineage>
        <taxon>Bacteria</taxon>
        <taxon>Bacillati</taxon>
        <taxon>Actinomycetota</taxon>
        <taxon>Actinomycetes</taxon>
        <taxon>Micromonosporales</taxon>
        <taxon>Micromonosporaceae</taxon>
        <taxon>Actinoplanes</taxon>
    </lineage>
</organism>